<evidence type="ECO:0000313" key="4">
    <source>
        <dbReference type="Proteomes" id="UP000242687"/>
    </source>
</evidence>
<dbReference type="Gene3D" id="3.30.830.10">
    <property type="entry name" value="Metalloenzyme, LuxS/M16 peptidase-like"/>
    <property type="match status" value="2"/>
</dbReference>
<sequence length="538" mass="59813">MKEKNKTRSDSYVNEYVQYFLHGTASPGIDFEHTLVKGALSKITLDELNAYIKGIIKDAGRDILITAPDKDKASLPTEDVFMGWIKSVEKENLTAYHEEANSLSLLSKAPVAGKIIKTQHDKKLNIITITLSNGIKVLLNPTDFRNDEILFTGVSAGGTSLYSDAEYRSADAANMIPSFGAGNYNNAQLSKYLSGKQLSVRPSIGERQQVINGGSTVSDLEPALQLMYAHLTQPRKDTALFKGVIARSKAALVNRMNDPTSVFNDTVNAVLSNHNIRRASQTVATLNKINLDRAFNIYKERFADASGFTFVFTGSIDTTAIKPLLEKYIASLPAKNRKEEAKDLHINIPEGQISKTVYKGTEAKANVILVFSGLFDYSFANNVKMDALKENIQLRLIERLREQEGGVYSPSIRASTSKIPQGRFSLTVSFGCAPQNVEKLIASTLDEVKKVRTNGPEQVNLDKFKAETQRSIELQLKSNSFWQNYIVSQVQNKEPLNVINEYSQYVDRVTAADVKEMANKYLNGKNFIRMVLLPEKSK</sequence>
<comment type="caution">
    <text evidence="3">The sequence shown here is derived from an EMBL/GenBank/DDBJ whole genome shotgun (WGS) entry which is preliminary data.</text>
</comment>
<proteinExistence type="inferred from homology"/>
<dbReference type="SUPFAM" id="SSF63411">
    <property type="entry name" value="LuxS/MPP-like metallohydrolase"/>
    <property type="match status" value="2"/>
</dbReference>
<evidence type="ECO:0000256" key="1">
    <source>
        <dbReference type="ARBA" id="ARBA00007261"/>
    </source>
</evidence>
<dbReference type="InterPro" id="IPR011249">
    <property type="entry name" value="Metalloenz_LuxS/M16"/>
</dbReference>
<gene>
    <name evidence="3" type="ORF">CLV57_1670</name>
</gene>
<reference evidence="3 4" key="1">
    <citation type="submission" date="2017-11" db="EMBL/GenBank/DDBJ databases">
        <title>Genomic Encyclopedia of Archaeal and Bacterial Type Strains, Phase II (KMG-II): From Individual Species to Whole Genera.</title>
        <authorList>
            <person name="Goeker M."/>
        </authorList>
    </citation>
    <scope>NUCLEOTIDE SEQUENCE [LARGE SCALE GENOMIC DNA]</scope>
    <source>
        <strain evidence="3 4">DSM 28175</strain>
    </source>
</reference>
<dbReference type="Pfam" id="PF05193">
    <property type="entry name" value="Peptidase_M16_C"/>
    <property type="match status" value="1"/>
</dbReference>
<dbReference type="RefSeq" id="WP_100340839.1">
    <property type="nucleotide sequence ID" value="NZ_PGFJ01000001.1"/>
</dbReference>
<comment type="similarity">
    <text evidence="1">Belongs to the peptidase M16 family.</text>
</comment>
<dbReference type="InterPro" id="IPR007863">
    <property type="entry name" value="Peptidase_M16_C"/>
</dbReference>
<evidence type="ECO:0000259" key="2">
    <source>
        <dbReference type="Pfam" id="PF05193"/>
    </source>
</evidence>
<organism evidence="3 4">
    <name type="scientific">Mucilaginibacter auburnensis</name>
    <dbReference type="NCBI Taxonomy" id="1457233"/>
    <lineage>
        <taxon>Bacteria</taxon>
        <taxon>Pseudomonadati</taxon>
        <taxon>Bacteroidota</taxon>
        <taxon>Sphingobacteriia</taxon>
        <taxon>Sphingobacteriales</taxon>
        <taxon>Sphingobacteriaceae</taxon>
        <taxon>Mucilaginibacter</taxon>
    </lineage>
</organism>
<dbReference type="PANTHER" id="PTHR11851:SF49">
    <property type="entry name" value="MITOCHONDRIAL-PROCESSING PEPTIDASE SUBUNIT ALPHA"/>
    <property type="match status" value="1"/>
</dbReference>
<dbReference type="InterPro" id="IPR050361">
    <property type="entry name" value="MPP/UQCRC_Complex"/>
</dbReference>
<protein>
    <submittedName>
        <fullName evidence="3">Putative Zn-dependent peptidase</fullName>
    </submittedName>
</protein>
<accession>A0A2H9VV01</accession>
<dbReference type="Proteomes" id="UP000242687">
    <property type="component" value="Unassembled WGS sequence"/>
</dbReference>
<dbReference type="OrthoDB" id="9811314at2"/>
<dbReference type="EMBL" id="PGFJ01000001">
    <property type="protein sequence ID" value="PJJ84654.1"/>
    <property type="molecule type" value="Genomic_DNA"/>
</dbReference>
<dbReference type="AlphaFoldDB" id="A0A2H9VV01"/>
<feature type="domain" description="Peptidase M16 C-terminal" evidence="2">
    <location>
        <begin position="289"/>
        <end position="466"/>
    </location>
</feature>
<keyword evidence="4" id="KW-1185">Reference proteome</keyword>
<dbReference type="PANTHER" id="PTHR11851">
    <property type="entry name" value="METALLOPROTEASE"/>
    <property type="match status" value="1"/>
</dbReference>
<name>A0A2H9VV01_9SPHI</name>
<dbReference type="GO" id="GO:0046872">
    <property type="term" value="F:metal ion binding"/>
    <property type="evidence" value="ECO:0007669"/>
    <property type="project" value="InterPro"/>
</dbReference>
<evidence type="ECO:0000313" key="3">
    <source>
        <dbReference type="EMBL" id="PJJ84654.1"/>
    </source>
</evidence>